<sequence>MFVAKWAFYIFFAIPSVILCGALALYSNFSFQTIPREILEFGAQTASYPPAPIGSISIQVCKDKAPDHALPPSPICQSNAIEHRPIEALVRDLGERLWWAYTIAVSVPAVLVIVLGLFGRDRAALRRRLAS</sequence>
<gene>
    <name evidence="2" type="ORF">D1006_39915</name>
</gene>
<accession>A0A4Q2A7J5</accession>
<evidence type="ECO:0000313" key="3">
    <source>
        <dbReference type="Proteomes" id="UP000289650"/>
    </source>
</evidence>
<feature type="transmembrane region" description="Helical" evidence="1">
    <location>
        <begin position="98"/>
        <end position="118"/>
    </location>
</feature>
<dbReference type="OrthoDB" id="9035177at2"/>
<dbReference type="AlphaFoldDB" id="A0A4Q2A7J5"/>
<proteinExistence type="predicted"/>
<comment type="caution">
    <text evidence="2">The sequence shown here is derived from an EMBL/GenBank/DDBJ whole genome shotgun (WGS) entry which is preliminary data.</text>
</comment>
<protein>
    <submittedName>
        <fullName evidence="2">Uncharacterized protein</fullName>
    </submittedName>
</protein>
<keyword evidence="1" id="KW-0472">Membrane</keyword>
<organism evidence="2 3">
    <name type="scientific">Burkholderia stabilis</name>
    <dbReference type="NCBI Taxonomy" id="95485"/>
    <lineage>
        <taxon>Bacteria</taxon>
        <taxon>Pseudomonadati</taxon>
        <taxon>Pseudomonadota</taxon>
        <taxon>Betaproteobacteria</taxon>
        <taxon>Burkholderiales</taxon>
        <taxon>Burkholderiaceae</taxon>
        <taxon>Burkholderia</taxon>
        <taxon>Burkholderia cepacia complex</taxon>
    </lineage>
</organism>
<dbReference type="EMBL" id="QWEX01000004">
    <property type="protein sequence ID" value="RXV64590.1"/>
    <property type="molecule type" value="Genomic_DNA"/>
</dbReference>
<evidence type="ECO:0000256" key="1">
    <source>
        <dbReference type="SAM" id="Phobius"/>
    </source>
</evidence>
<name>A0A4Q2A7J5_9BURK</name>
<evidence type="ECO:0000313" key="2">
    <source>
        <dbReference type="EMBL" id="RXV64590.1"/>
    </source>
</evidence>
<feature type="transmembrane region" description="Helical" evidence="1">
    <location>
        <begin position="7"/>
        <end position="26"/>
    </location>
</feature>
<reference evidence="2 3" key="1">
    <citation type="submission" date="2018-08" db="EMBL/GenBank/DDBJ databases">
        <title>Mountain-cultivated ginseng endophyte, Burkholderia stabilis and its activity against ginseng root rot disease.</title>
        <authorList>
            <person name="Tapan Kumar M."/>
            <person name="Bae H."/>
            <person name="Shanmugam G."/>
            <person name="Jeon J."/>
        </authorList>
    </citation>
    <scope>NUCLEOTIDE SEQUENCE [LARGE SCALE GENOMIC DNA]</scope>
    <source>
        <strain evidence="2 3">EB159</strain>
    </source>
</reference>
<keyword evidence="1" id="KW-0812">Transmembrane</keyword>
<dbReference type="Proteomes" id="UP000289650">
    <property type="component" value="Unassembled WGS sequence"/>
</dbReference>
<keyword evidence="1" id="KW-1133">Transmembrane helix</keyword>